<feature type="transmembrane region" description="Helical" evidence="1">
    <location>
        <begin position="83"/>
        <end position="102"/>
    </location>
</feature>
<dbReference type="EMBL" id="JAHDVG010000487">
    <property type="protein sequence ID" value="KAH1166218.1"/>
    <property type="molecule type" value="Genomic_DNA"/>
</dbReference>
<reference evidence="2" key="1">
    <citation type="submission" date="2021-09" db="EMBL/GenBank/DDBJ databases">
        <title>The genome of Mauremys mutica provides insights into the evolution of semi-aquatic lifestyle.</title>
        <authorList>
            <person name="Gong S."/>
            <person name="Gao Y."/>
        </authorList>
    </citation>
    <scope>NUCLEOTIDE SEQUENCE</scope>
    <source>
        <strain evidence="2">MM-2020</strain>
        <tissue evidence="2">Muscle</tissue>
    </source>
</reference>
<dbReference type="Proteomes" id="UP000827986">
    <property type="component" value="Unassembled WGS sequence"/>
</dbReference>
<comment type="caution">
    <text evidence="2">The sequence shown here is derived from an EMBL/GenBank/DDBJ whole genome shotgun (WGS) entry which is preliminary data.</text>
</comment>
<protein>
    <submittedName>
        <fullName evidence="2">Uncharacterized protein</fullName>
    </submittedName>
</protein>
<sequence length="115" mass="13859">MQRMYYSWYIGTLRRWQYCSHKMLSIQLFFARNQLQYKCQCCICLENYMQPQKSQNKLVWGFGRKTSAKKTLIMKKNKKQKKLLCDMLLMCVYATFACMINVNNTFIAPVFSEFK</sequence>
<keyword evidence="1" id="KW-1133">Transmembrane helix</keyword>
<dbReference type="AlphaFoldDB" id="A0A9D3WT84"/>
<evidence type="ECO:0000313" key="2">
    <source>
        <dbReference type="EMBL" id="KAH1166218.1"/>
    </source>
</evidence>
<evidence type="ECO:0000313" key="3">
    <source>
        <dbReference type="Proteomes" id="UP000827986"/>
    </source>
</evidence>
<keyword evidence="1" id="KW-0812">Transmembrane</keyword>
<gene>
    <name evidence="2" type="ORF">KIL84_015390</name>
</gene>
<keyword evidence="1" id="KW-0472">Membrane</keyword>
<keyword evidence="3" id="KW-1185">Reference proteome</keyword>
<proteinExistence type="predicted"/>
<organism evidence="2 3">
    <name type="scientific">Mauremys mutica</name>
    <name type="common">yellowpond turtle</name>
    <dbReference type="NCBI Taxonomy" id="74926"/>
    <lineage>
        <taxon>Eukaryota</taxon>
        <taxon>Metazoa</taxon>
        <taxon>Chordata</taxon>
        <taxon>Craniata</taxon>
        <taxon>Vertebrata</taxon>
        <taxon>Euteleostomi</taxon>
        <taxon>Archelosauria</taxon>
        <taxon>Testudinata</taxon>
        <taxon>Testudines</taxon>
        <taxon>Cryptodira</taxon>
        <taxon>Durocryptodira</taxon>
        <taxon>Testudinoidea</taxon>
        <taxon>Geoemydidae</taxon>
        <taxon>Geoemydinae</taxon>
        <taxon>Mauremys</taxon>
    </lineage>
</organism>
<accession>A0A9D3WT84</accession>
<name>A0A9D3WT84_9SAUR</name>
<evidence type="ECO:0000256" key="1">
    <source>
        <dbReference type="SAM" id="Phobius"/>
    </source>
</evidence>